<keyword evidence="1" id="KW-0812">Transmembrane</keyword>
<proteinExistence type="predicted"/>
<organism evidence="2 3">
    <name type="scientific">Ophiocordyceps polyrhachis-furcata BCC 54312</name>
    <dbReference type="NCBI Taxonomy" id="1330021"/>
    <lineage>
        <taxon>Eukaryota</taxon>
        <taxon>Fungi</taxon>
        <taxon>Dikarya</taxon>
        <taxon>Ascomycota</taxon>
        <taxon>Pezizomycotina</taxon>
        <taxon>Sordariomycetes</taxon>
        <taxon>Hypocreomycetidae</taxon>
        <taxon>Hypocreales</taxon>
        <taxon>Ophiocordycipitaceae</taxon>
        <taxon>Ophiocordyceps</taxon>
    </lineage>
</organism>
<sequence length="66" mass="7124">MTTTMTTTTTTRLQLCGDAKLRWHSRSMRRWGSLNPLCRVSGAELVPWGGGAVLVLVLVLALPGSV</sequence>
<dbReference type="Proteomes" id="UP000253664">
    <property type="component" value="Unassembled WGS sequence"/>
</dbReference>
<evidence type="ECO:0000313" key="3">
    <source>
        <dbReference type="Proteomes" id="UP000253664"/>
    </source>
</evidence>
<dbReference type="AlphaFoldDB" id="A0A367L021"/>
<keyword evidence="1" id="KW-0472">Membrane</keyword>
<evidence type="ECO:0000313" key="2">
    <source>
        <dbReference type="EMBL" id="RCI07766.1"/>
    </source>
</evidence>
<keyword evidence="3" id="KW-1185">Reference proteome</keyword>
<keyword evidence="1" id="KW-1133">Transmembrane helix</keyword>
<comment type="caution">
    <text evidence="2">The sequence shown here is derived from an EMBL/GenBank/DDBJ whole genome shotgun (WGS) entry which is preliminary data.</text>
</comment>
<gene>
    <name evidence="2" type="ORF">L249_5727</name>
</gene>
<accession>A0A367L021</accession>
<protein>
    <submittedName>
        <fullName evidence="2">Uncharacterized protein</fullName>
    </submittedName>
</protein>
<dbReference type="EMBL" id="LKCN02000024">
    <property type="protein sequence ID" value="RCI07766.1"/>
    <property type="molecule type" value="Genomic_DNA"/>
</dbReference>
<evidence type="ECO:0000256" key="1">
    <source>
        <dbReference type="SAM" id="Phobius"/>
    </source>
</evidence>
<name>A0A367L021_9HYPO</name>
<reference evidence="2 3" key="1">
    <citation type="journal article" date="2015" name="BMC Genomics">
        <title>Insights from the genome of Ophiocordyceps polyrhachis-furcata to pathogenicity and host specificity in insect fungi.</title>
        <authorList>
            <person name="Wichadakul D."/>
            <person name="Kobmoo N."/>
            <person name="Ingsriswang S."/>
            <person name="Tangphatsornruang S."/>
            <person name="Chantasingh D."/>
            <person name="Luangsa-ard J.J."/>
            <person name="Eurwilaichitr L."/>
        </authorList>
    </citation>
    <scope>NUCLEOTIDE SEQUENCE [LARGE SCALE GENOMIC DNA]</scope>
    <source>
        <strain evidence="2 3">BCC 54312</strain>
    </source>
</reference>
<feature type="transmembrane region" description="Helical" evidence="1">
    <location>
        <begin position="45"/>
        <end position="62"/>
    </location>
</feature>